<sequence length="75" mass="8893">MFNVINTNTDEILGTFNTAEEARFFAVDLEIDYMRKEFPNYEEENGVNYDEMPDYEILENSVYEVWKDGAEVSNY</sequence>
<proteinExistence type="predicted"/>
<accession>A0A0R1TEL1</accession>
<dbReference type="Proteomes" id="UP000051048">
    <property type="component" value="Unassembled WGS sequence"/>
</dbReference>
<reference evidence="1 2" key="1">
    <citation type="journal article" date="2015" name="Genome Announc.">
        <title>Expanding the biotechnology potential of lactobacilli through comparative genomics of 213 strains and associated genera.</title>
        <authorList>
            <person name="Sun Z."/>
            <person name="Harris H.M."/>
            <person name="McCann A."/>
            <person name="Guo C."/>
            <person name="Argimon S."/>
            <person name="Zhang W."/>
            <person name="Yang X."/>
            <person name="Jeffery I.B."/>
            <person name="Cooney J.C."/>
            <person name="Kagawa T.F."/>
            <person name="Liu W."/>
            <person name="Song Y."/>
            <person name="Salvetti E."/>
            <person name="Wrobel A."/>
            <person name="Rasinkangas P."/>
            <person name="Parkhill J."/>
            <person name="Rea M.C."/>
            <person name="O'Sullivan O."/>
            <person name="Ritari J."/>
            <person name="Douillard F.P."/>
            <person name="Paul Ross R."/>
            <person name="Yang R."/>
            <person name="Briner A.E."/>
            <person name="Felis G.E."/>
            <person name="de Vos W.M."/>
            <person name="Barrangou R."/>
            <person name="Klaenhammer T.R."/>
            <person name="Caufield P.W."/>
            <person name="Cui Y."/>
            <person name="Zhang H."/>
            <person name="O'Toole P.W."/>
        </authorList>
    </citation>
    <scope>NUCLEOTIDE SEQUENCE [LARGE SCALE GENOMIC DNA]</scope>
    <source>
        <strain evidence="1 2">DSM 15833</strain>
    </source>
</reference>
<name>A0A0R1TEL1_9LACO</name>
<comment type="caution">
    <text evidence="1">The sequence shown here is derived from an EMBL/GenBank/DDBJ whole genome shotgun (WGS) entry which is preliminary data.</text>
</comment>
<dbReference type="EMBL" id="AZFH01000086">
    <property type="protein sequence ID" value="KRL79735.1"/>
    <property type="molecule type" value="Genomic_DNA"/>
</dbReference>
<protein>
    <submittedName>
        <fullName evidence="1">Uncharacterized protein</fullName>
    </submittedName>
</protein>
<evidence type="ECO:0000313" key="2">
    <source>
        <dbReference type="Proteomes" id="UP000051048"/>
    </source>
</evidence>
<organism evidence="1 2">
    <name type="scientific">Ligilactobacillus equi DSM 15833 = JCM 10991</name>
    <dbReference type="NCBI Taxonomy" id="1423740"/>
    <lineage>
        <taxon>Bacteria</taxon>
        <taxon>Bacillati</taxon>
        <taxon>Bacillota</taxon>
        <taxon>Bacilli</taxon>
        <taxon>Lactobacillales</taxon>
        <taxon>Lactobacillaceae</taxon>
        <taxon>Ligilactobacillus</taxon>
    </lineage>
</organism>
<evidence type="ECO:0000313" key="1">
    <source>
        <dbReference type="EMBL" id="KRL79735.1"/>
    </source>
</evidence>
<gene>
    <name evidence="1" type="ORF">FC36_GL000364</name>
</gene>
<dbReference type="RefSeq" id="WP_025021498.1">
    <property type="nucleotide sequence ID" value="NZ_AZFH01000086.1"/>
</dbReference>
<dbReference type="PATRIC" id="fig|1423740.3.peg.391"/>
<dbReference type="AlphaFoldDB" id="A0A0R1TEL1"/>